<comment type="cofactor">
    <cofactor evidence="1 7">
        <name>heme</name>
        <dbReference type="ChEBI" id="CHEBI:30413"/>
    </cofactor>
</comment>
<keyword evidence="4" id="KW-0560">Oxidoreductase</keyword>
<dbReference type="EMBL" id="ML991930">
    <property type="protein sequence ID" value="KAF2228480.1"/>
    <property type="molecule type" value="Genomic_DNA"/>
</dbReference>
<accession>A0A6A6GSK3</accession>
<dbReference type="Pfam" id="PF00067">
    <property type="entry name" value="p450"/>
    <property type="match status" value="1"/>
</dbReference>
<dbReference type="GO" id="GO:0020037">
    <property type="term" value="F:heme binding"/>
    <property type="evidence" value="ECO:0007669"/>
    <property type="project" value="InterPro"/>
</dbReference>
<dbReference type="GO" id="GO:0005506">
    <property type="term" value="F:iron ion binding"/>
    <property type="evidence" value="ECO:0007669"/>
    <property type="project" value="InterPro"/>
</dbReference>
<keyword evidence="8" id="KW-1133">Transmembrane helix</keyword>
<evidence type="ECO:0000313" key="9">
    <source>
        <dbReference type="EMBL" id="KAF2228480.1"/>
    </source>
</evidence>
<keyword evidence="6" id="KW-0503">Monooxygenase</keyword>
<dbReference type="SUPFAM" id="SSF48264">
    <property type="entry name" value="Cytochrome P450"/>
    <property type="match status" value="1"/>
</dbReference>
<dbReference type="AlphaFoldDB" id="A0A6A6GSK3"/>
<evidence type="ECO:0000256" key="7">
    <source>
        <dbReference type="PIRSR" id="PIRSR602401-1"/>
    </source>
</evidence>
<sequence length="521" mass="60298">MDTLKQYSRVSIHEITAHSFLTVPIISFILYLVLLVVHRLYFSPLAKFPGPKLAAASKYYEFYYNWWCQGKYIFEIEKMHEKYGSIVRINPNMLSIHDPEAYGEIYVNESKRKTNNCQSFSQGLGFDGSHFLTTDHDLHRRRRKPLEPFFSRSGVLRLQPLLAETIEKLANRFEQMKGTNTVIHLDHAFYALSGDVVGKLCWAEKEEFLDDPNFSPEWYNLIHSIIKSIYLFQMFPWLARVVNRMPKRFVLWAMPQAQVFDSFDKMTLKNVAVAKKAKVRNDKKDPFKRQYPSLFHWIVNSDMPESELSDERLANEAQVILSAGSTSTARTLSHITYHVLANPHIQSRLQKDVKEVMVGWPEKVPSWVDLEGVPYLQAVLREGLRHSYAVMHPLPRVSQYVDISYKQWIIPAGTPVGMSGYLMHSDPSVYENPFKFVPERWLGDIDPKMMRNFVPFARGSRNCLGQNLARAEISLSIAVLFRPNAPRLELYETDETDTNHVHDFVVPLTRLGTKGVRVTVH</sequence>
<dbReference type="PRINTS" id="PR00463">
    <property type="entry name" value="EP450I"/>
</dbReference>
<keyword evidence="5 7" id="KW-0408">Iron</keyword>
<dbReference type="CDD" id="cd11062">
    <property type="entry name" value="CYP58-like"/>
    <property type="match status" value="1"/>
</dbReference>
<dbReference type="OrthoDB" id="3945418at2759"/>
<evidence type="ECO:0000256" key="6">
    <source>
        <dbReference type="ARBA" id="ARBA00023033"/>
    </source>
</evidence>
<keyword evidence="8" id="KW-0812">Transmembrane</keyword>
<gene>
    <name evidence="9" type="ORF">EV356DRAFT_457732</name>
</gene>
<evidence type="ECO:0000256" key="8">
    <source>
        <dbReference type="SAM" id="Phobius"/>
    </source>
</evidence>
<dbReference type="GO" id="GO:0016705">
    <property type="term" value="F:oxidoreductase activity, acting on paired donors, with incorporation or reduction of molecular oxygen"/>
    <property type="evidence" value="ECO:0007669"/>
    <property type="project" value="InterPro"/>
</dbReference>
<dbReference type="GO" id="GO:0004497">
    <property type="term" value="F:monooxygenase activity"/>
    <property type="evidence" value="ECO:0007669"/>
    <property type="project" value="UniProtKB-KW"/>
</dbReference>
<dbReference type="InterPro" id="IPR050121">
    <property type="entry name" value="Cytochrome_P450_monoxygenase"/>
</dbReference>
<comment type="similarity">
    <text evidence="2">Belongs to the cytochrome P450 family.</text>
</comment>
<dbReference type="InterPro" id="IPR036396">
    <property type="entry name" value="Cyt_P450_sf"/>
</dbReference>
<dbReference type="InterPro" id="IPR001128">
    <property type="entry name" value="Cyt_P450"/>
</dbReference>
<evidence type="ECO:0000256" key="5">
    <source>
        <dbReference type="ARBA" id="ARBA00023004"/>
    </source>
</evidence>
<name>A0A6A6GSK3_VIRVR</name>
<evidence type="ECO:0000256" key="1">
    <source>
        <dbReference type="ARBA" id="ARBA00001971"/>
    </source>
</evidence>
<evidence type="ECO:0000256" key="3">
    <source>
        <dbReference type="ARBA" id="ARBA00022723"/>
    </source>
</evidence>
<dbReference type="Proteomes" id="UP000800092">
    <property type="component" value="Unassembled WGS sequence"/>
</dbReference>
<evidence type="ECO:0000313" key="10">
    <source>
        <dbReference type="Proteomes" id="UP000800092"/>
    </source>
</evidence>
<dbReference type="Gene3D" id="1.10.630.10">
    <property type="entry name" value="Cytochrome P450"/>
    <property type="match status" value="1"/>
</dbReference>
<keyword evidence="3 7" id="KW-0479">Metal-binding</keyword>
<dbReference type="PRINTS" id="PR00385">
    <property type="entry name" value="P450"/>
</dbReference>
<evidence type="ECO:0000256" key="4">
    <source>
        <dbReference type="ARBA" id="ARBA00023002"/>
    </source>
</evidence>
<evidence type="ECO:0000256" key="2">
    <source>
        <dbReference type="ARBA" id="ARBA00010617"/>
    </source>
</evidence>
<protein>
    <submittedName>
        <fullName evidence="9">Putative cytochrome P450</fullName>
    </submittedName>
</protein>
<reference evidence="9" key="1">
    <citation type="journal article" date="2020" name="Stud. Mycol.">
        <title>101 Dothideomycetes genomes: a test case for predicting lifestyles and emergence of pathogens.</title>
        <authorList>
            <person name="Haridas S."/>
            <person name="Albert R."/>
            <person name="Binder M."/>
            <person name="Bloem J."/>
            <person name="Labutti K."/>
            <person name="Salamov A."/>
            <person name="Andreopoulos B."/>
            <person name="Baker S."/>
            <person name="Barry K."/>
            <person name="Bills G."/>
            <person name="Bluhm B."/>
            <person name="Cannon C."/>
            <person name="Castanera R."/>
            <person name="Culley D."/>
            <person name="Daum C."/>
            <person name="Ezra D."/>
            <person name="Gonzalez J."/>
            <person name="Henrissat B."/>
            <person name="Kuo A."/>
            <person name="Liang C."/>
            <person name="Lipzen A."/>
            <person name="Lutzoni F."/>
            <person name="Magnuson J."/>
            <person name="Mondo S."/>
            <person name="Nolan M."/>
            <person name="Ohm R."/>
            <person name="Pangilinan J."/>
            <person name="Park H.-J."/>
            <person name="Ramirez L."/>
            <person name="Alfaro M."/>
            <person name="Sun H."/>
            <person name="Tritt A."/>
            <person name="Yoshinaga Y."/>
            <person name="Zwiers L.-H."/>
            <person name="Turgeon B."/>
            <person name="Goodwin S."/>
            <person name="Spatafora J."/>
            <person name="Crous P."/>
            <person name="Grigoriev I."/>
        </authorList>
    </citation>
    <scope>NUCLEOTIDE SEQUENCE</scope>
    <source>
        <strain evidence="9">Tuck. ex Michener</strain>
    </source>
</reference>
<keyword evidence="7" id="KW-0349">Heme</keyword>
<dbReference type="PANTHER" id="PTHR24305:SF157">
    <property type="entry name" value="N-ACETYLTRYPTOPHAN 6-HYDROXYLASE IVOC-RELATED"/>
    <property type="match status" value="1"/>
</dbReference>
<dbReference type="PANTHER" id="PTHR24305">
    <property type="entry name" value="CYTOCHROME P450"/>
    <property type="match status" value="1"/>
</dbReference>
<keyword evidence="10" id="KW-1185">Reference proteome</keyword>
<organism evidence="9 10">
    <name type="scientific">Viridothelium virens</name>
    <name type="common">Speckled blister lichen</name>
    <name type="synonym">Trypethelium virens</name>
    <dbReference type="NCBI Taxonomy" id="1048519"/>
    <lineage>
        <taxon>Eukaryota</taxon>
        <taxon>Fungi</taxon>
        <taxon>Dikarya</taxon>
        <taxon>Ascomycota</taxon>
        <taxon>Pezizomycotina</taxon>
        <taxon>Dothideomycetes</taxon>
        <taxon>Dothideomycetes incertae sedis</taxon>
        <taxon>Trypetheliales</taxon>
        <taxon>Trypetheliaceae</taxon>
        <taxon>Viridothelium</taxon>
    </lineage>
</organism>
<keyword evidence="8" id="KW-0472">Membrane</keyword>
<feature type="transmembrane region" description="Helical" evidence="8">
    <location>
        <begin position="20"/>
        <end position="42"/>
    </location>
</feature>
<feature type="binding site" description="axial binding residue" evidence="7">
    <location>
        <position position="463"/>
    </location>
    <ligand>
        <name>heme</name>
        <dbReference type="ChEBI" id="CHEBI:30413"/>
    </ligand>
    <ligandPart>
        <name>Fe</name>
        <dbReference type="ChEBI" id="CHEBI:18248"/>
    </ligandPart>
</feature>
<proteinExistence type="inferred from homology"/>
<dbReference type="InterPro" id="IPR002401">
    <property type="entry name" value="Cyt_P450_E_grp-I"/>
</dbReference>